<evidence type="ECO:0000256" key="7">
    <source>
        <dbReference type="ARBA" id="ARBA00023027"/>
    </source>
</evidence>
<evidence type="ECO:0000313" key="13">
    <source>
        <dbReference type="EMBL" id="XFO74141.1"/>
    </source>
</evidence>
<dbReference type="EMBL" id="CP155571">
    <property type="protein sequence ID" value="XFO74141.1"/>
    <property type="molecule type" value="Genomic_DNA"/>
</dbReference>
<dbReference type="PANTHER" id="PTHR43725:SF47">
    <property type="entry name" value="UDP-GLUCOSE 4-EPIMERASE"/>
    <property type="match status" value="1"/>
</dbReference>
<keyword evidence="8" id="KW-0119">Carbohydrate metabolism</keyword>
<protein>
    <recommendedName>
        <fullName evidence="6">UDP-glucose 4-epimerase</fullName>
        <ecNumber evidence="5">5.1.3.2</ecNumber>
    </recommendedName>
    <alternativeName>
        <fullName evidence="11">Galactowaldenase</fullName>
    </alternativeName>
    <alternativeName>
        <fullName evidence="10">UDP-galactose 4-epimerase</fullName>
    </alternativeName>
</protein>
<sequence length="66" mass="7048">MNVLVTGGAGYIGSHTYYPTIDGTGVRDYIHVMDLAEGHVAALDHLTTGVHIYNLGTSQGLPCCNW</sequence>
<accession>A0ABZ3J8E0</accession>
<dbReference type="Gene3D" id="3.90.25.10">
    <property type="entry name" value="UDP-galactose 4-epimerase, domain 1"/>
    <property type="match status" value="1"/>
</dbReference>
<evidence type="ECO:0000256" key="11">
    <source>
        <dbReference type="ARBA" id="ARBA00033067"/>
    </source>
</evidence>
<dbReference type="RefSeq" id="WP_245692441.1">
    <property type="nucleotide sequence ID" value="NZ_CP155571.1"/>
</dbReference>
<evidence type="ECO:0000256" key="2">
    <source>
        <dbReference type="ARBA" id="ARBA00001911"/>
    </source>
</evidence>
<evidence type="ECO:0000259" key="12">
    <source>
        <dbReference type="Pfam" id="PF01370"/>
    </source>
</evidence>
<proteinExistence type="inferred from homology"/>
<evidence type="ECO:0000256" key="3">
    <source>
        <dbReference type="ARBA" id="ARBA00004947"/>
    </source>
</evidence>
<reference evidence="13" key="1">
    <citation type="submission" date="2024-05" db="EMBL/GenBank/DDBJ databases">
        <title>Isolation and characterization of Sporomusa carbonis sp. nov., a carboxydotrophic hydrogenogen in the genus of Sporomusa isolated from a charcoal burning pile.</title>
        <authorList>
            <person name="Boeer T."/>
            <person name="Rosenbaum F."/>
            <person name="Eysell L."/>
            <person name="Mueller V."/>
            <person name="Daniel R."/>
            <person name="Poehlein A."/>
        </authorList>
    </citation>
    <scope>NUCLEOTIDE SEQUENCE [LARGE SCALE GENOMIC DNA]</scope>
    <source>
        <strain evidence="13">DSM 3132</strain>
    </source>
</reference>
<name>A0ABZ3J8E0_SPOA4</name>
<comment type="cofactor">
    <cofactor evidence="2">
        <name>NAD(+)</name>
        <dbReference type="ChEBI" id="CHEBI:57540"/>
    </cofactor>
</comment>
<evidence type="ECO:0000256" key="4">
    <source>
        <dbReference type="ARBA" id="ARBA00007637"/>
    </source>
</evidence>
<evidence type="ECO:0000256" key="8">
    <source>
        <dbReference type="ARBA" id="ARBA00023144"/>
    </source>
</evidence>
<feature type="domain" description="NAD-dependent epimerase/dehydratase" evidence="12">
    <location>
        <begin position="22"/>
        <end position="56"/>
    </location>
</feature>
<dbReference type="Gene3D" id="3.40.50.720">
    <property type="entry name" value="NAD(P)-binding Rossmann-like Domain"/>
    <property type="match status" value="1"/>
</dbReference>
<dbReference type="InterPro" id="IPR001509">
    <property type="entry name" value="Epimerase_deHydtase"/>
</dbReference>
<comment type="pathway">
    <text evidence="3">Carbohydrate metabolism; galactose metabolism.</text>
</comment>
<evidence type="ECO:0000256" key="1">
    <source>
        <dbReference type="ARBA" id="ARBA00000083"/>
    </source>
</evidence>
<evidence type="ECO:0000256" key="9">
    <source>
        <dbReference type="ARBA" id="ARBA00023235"/>
    </source>
</evidence>
<dbReference type="SUPFAM" id="SSF51735">
    <property type="entry name" value="NAD(P)-binding Rossmann-fold domains"/>
    <property type="match status" value="1"/>
</dbReference>
<gene>
    <name evidence="13" type="ORF">SPACI_042500</name>
</gene>
<evidence type="ECO:0000256" key="5">
    <source>
        <dbReference type="ARBA" id="ARBA00013189"/>
    </source>
</evidence>
<organism evidence="13 14">
    <name type="scientific">Sporomusa acidovorans (strain ATCC 49682 / DSM 3132 / Mol)</name>
    <dbReference type="NCBI Taxonomy" id="1123286"/>
    <lineage>
        <taxon>Bacteria</taxon>
        <taxon>Bacillati</taxon>
        <taxon>Bacillota</taxon>
        <taxon>Negativicutes</taxon>
        <taxon>Selenomonadales</taxon>
        <taxon>Sporomusaceae</taxon>
        <taxon>Sporomusa</taxon>
    </lineage>
</organism>
<dbReference type="InterPro" id="IPR036291">
    <property type="entry name" value="NAD(P)-bd_dom_sf"/>
</dbReference>
<keyword evidence="14" id="KW-1185">Reference proteome</keyword>
<evidence type="ECO:0000256" key="10">
    <source>
        <dbReference type="ARBA" id="ARBA00031367"/>
    </source>
</evidence>
<comment type="similarity">
    <text evidence="4">Belongs to the NAD(P)-dependent epimerase/dehydratase family.</text>
</comment>
<evidence type="ECO:0000313" key="14">
    <source>
        <dbReference type="Proteomes" id="UP000216052"/>
    </source>
</evidence>
<dbReference type="Proteomes" id="UP000216052">
    <property type="component" value="Chromosome"/>
</dbReference>
<dbReference type="Pfam" id="PF01370">
    <property type="entry name" value="Epimerase"/>
    <property type="match status" value="1"/>
</dbReference>
<dbReference type="EC" id="5.1.3.2" evidence="5"/>
<comment type="catalytic activity">
    <reaction evidence="1">
        <text>UDP-alpha-D-glucose = UDP-alpha-D-galactose</text>
        <dbReference type="Rhea" id="RHEA:22168"/>
        <dbReference type="ChEBI" id="CHEBI:58885"/>
        <dbReference type="ChEBI" id="CHEBI:66914"/>
        <dbReference type="EC" id="5.1.3.2"/>
    </reaction>
</comment>
<dbReference type="PANTHER" id="PTHR43725">
    <property type="entry name" value="UDP-GLUCOSE 4-EPIMERASE"/>
    <property type="match status" value="1"/>
</dbReference>
<keyword evidence="7" id="KW-0520">NAD</keyword>
<keyword evidence="9" id="KW-0413">Isomerase</keyword>
<evidence type="ECO:0000256" key="6">
    <source>
        <dbReference type="ARBA" id="ARBA00018569"/>
    </source>
</evidence>
<keyword evidence="8" id="KW-0299">Galactose metabolism</keyword>